<accession>A0AA38M663</accession>
<dbReference type="AlphaFoldDB" id="A0AA38M663"/>
<comment type="caution">
    <text evidence="1">The sequence shown here is derived from an EMBL/GenBank/DDBJ whole genome shotgun (WGS) entry which is preliminary data.</text>
</comment>
<sequence length="94" mass="10295">MGITLPIVTLVAVDLYTCHIYHTATIIGHHRHLTMGITGLIPATTTAVITGPTTGPTTDPTMDPTMVDITEDIMDIVKICNFNLYQQQMKIKTL</sequence>
<organism evidence="1 2">
    <name type="scientific">Zophobas morio</name>
    <dbReference type="NCBI Taxonomy" id="2755281"/>
    <lineage>
        <taxon>Eukaryota</taxon>
        <taxon>Metazoa</taxon>
        <taxon>Ecdysozoa</taxon>
        <taxon>Arthropoda</taxon>
        <taxon>Hexapoda</taxon>
        <taxon>Insecta</taxon>
        <taxon>Pterygota</taxon>
        <taxon>Neoptera</taxon>
        <taxon>Endopterygota</taxon>
        <taxon>Coleoptera</taxon>
        <taxon>Polyphaga</taxon>
        <taxon>Cucujiformia</taxon>
        <taxon>Tenebrionidae</taxon>
        <taxon>Zophobas</taxon>
    </lineage>
</organism>
<evidence type="ECO:0000313" key="2">
    <source>
        <dbReference type="Proteomes" id="UP001168821"/>
    </source>
</evidence>
<keyword evidence="2" id="KW-1185">Reference proteome</keyword>
<name>A0AA38M663_9CUCU</name>
<dbReference type="Proteomes" id="UP001168821">
    <property type="component" value="Unassembled WGS sequence"/>
</dbReference>
<gene>
    <name evidence="1" type="ORF">Zmor_022239</name>
</gene>
<evidence type="ECO:0000313" key="1">
    <source>
        <dbReference type="EMBL" id="KAJ3644514.1"/>
    </source>
</evidence>
<reference evidence="1" key="1">
    <citation type="journal article" date="2023" name="G3 (Bethesda)">
        <title>Whole genome assemblies of Zophobas morio and Tenebrio molitor.</title>
        <authorList>
            <person name="Kaur S."/>
            <person name="Stinson S.A."/>
            <person name="diCenzo G.C."/>
        </authorList>
    </citation>
    <scope>NUCLEOTIDE SEQUENCE</scope>
    <source>
        <strain evidence="1">QUZm001</strain>
    </source>
</reference>
<dbReference type="EMBL" id="JALNTZ010000007">
    <property type="protein sequence ID" value="KAJ3644514.1"/>
    <property type="molecule type" value="Genomic_DNA"/>
</dbReference>
<proteinExistence type="predicted"/>
<protein>
    <submittedName>
        <fullName evidence="1">Uncharacterized protein</fullName>
    </submittedName>
</protein>